<accession>A0A2P9AG89</accession>
<dbReference type="Gene3D" id="3.90.76.10">
    <property type="entry name" value="Dipeptide-binding Protein, Domain 1"/>
    <property type="match status" value="1"/>
</dbReference>
<dbReference type="PANTHER" id="PTHR30290:SF9">
    <property type="entry name" value="OLIGOPEPTIDE-BINDING PROTEIN APPA"/>
    <property type="match status" value="1"/>
</dbReference>
<dbReference type="GO" id="GO:0043190">
    <property type="term" value="C:ATP-binding cassette (ABC) transporter complex"/>
    <property type="evidence" value="ECO:0007669"/>
    <property type="project" value="InterPro"/>
</dbReference>
<feature type="domain" description="Solute-binding protein family 5" evidence="5">
    <location>
        <begin position="96"/>
        <end position="429"/>
    </location>
</feature>
<dbReference type="AlphaFoldDB" id="A0A2P9AG89"/>
<proteinExistence type="inferred from homology"/>
<comment type="similarity">
    <text evidence="2">Belongs to the bacterial solute-binding protein 5 family.</text>
</comment>
<dbReference type="SUPFAM" id="SSF53850">
    <property type="entry name" value="Periplasmic binding protein-like II"/>
    <property type="match status" value="1"/>
</dbReference>
<dbReference type="PIRSF" id="PIRSF002741">
    <property type="entry name" value="MppA"/>
    <property type="match status" value="1"/>
</dbReference>
<keyword evidence="4" id="KW-0732">Signal</keyword>
<dbReference type="Gene3D" id="3.10.105.10">
    <property type="entry name" value="Dipeptide-binding Protein, Domain 3"/>
    <property type="match status" value="1"/>
</dbReference>
<evidence type="ECO:0000313" key="7">
    <source>
        <dbReference type="Proteomes" id="UP000245698"/>
    </source>
</evidence>
<organism evidence="6 7">
    <name type="scientific">Mesorhizobium delmotii</name>
    <dbReference type="NCBI Taxonomy" id="1631247"/>
    <lineage>
        <taxon>Bacteria</taxon>
        <taxon>Pseudomonadati</taxon>
        <taxon>Pseudomonadota</taxon>
        <taxon>Alphaproteobacteria</taxon>
        <taxon>Hyphomicrobiales</taxon>
        <taxon>Phyllobacteriaceae</taxon>
        <taxon>Mesorhizobium</taxon>
    </lineage>
</organism>
<dbReference type="PANTHER" id="PTHR30290">
    <property type="entry name" value="PERIPLASMIC BINDING COMPONENT OF ABC TRANSPORTER"/>
    <property type="match status" value="1"/>
</dbReference>
<evidence type="ECO:0000313" key="6">
    <source>
        <dbReference type="EMBL" id="SJM30141.1"/>
    </source>
</evidence>
<sequence>MTTDNLLAKTPAAAALSRRHVLQLGAGLGIGAASGLLLGPKGALAQSPHKGGVARIATEISDATASLDPIKILTNTDIARAFQIYNTLVRIDEKLQVQPALAESFEMAKPDATEWVFKLRRDVTFHNGKTFTSSDVVWNINRHIDKKSESRAKSLLSGVREVKADGPETVRFVLNAPNVDFPVVLGMPFVVMAPEGQTDFSMPIGTGPFQMKEYTPGGTSSAVRYDGYWNADAVFLDGIEVVAIAEPANRLNAVLAGDLDFIMSTDVASLPLLDRSTVAEKVFVRAGQIVAIAMMCKQAPTNNNDLRLALKYLQDRERVRTSVYKGFAQIANDHPVSPIDPVYFADLPIRPYDVDKARFHLKKAGMENASLEVYVAPGVGPGLIDQMLLFQQTAAPAGLKIKVNQVPGAGYWGSVAGKHPLTSTHSNMRPRADLFWTPYMSSKAGAASDTGFVDSRIDNLLDAARAEVDVAKRKQHWCDLQTIIHEEGGYMEAAFPDYLHAKSRRLQGVVAHPMGGLSNFLSGEGWWFND</sequence>
<dbReference type="InterPro" id="IPR006311">
    <property type="entry name" value="TAT_signal"/>
</dbReference>
<dbReference type="GO" id="GO:0030288">
    <property type="term" value="C:outer membrane-bounded periplasmic space"/>
    <property type="evidence" value="ECO:0007669"/>
    <property type="project" value="UniProtKB-ARBA"/>
</dbReference>
<evidence type="ECO:0000256" key="4">
    <source>
        <dbReference type="ARBA" id="ARBA00022729"/>
    </source>
</evidence>
<evidence type="ECO:0000256" key="2">
    <source>
        <dbReference type="ARBA" id="ARBA00005695"/>
    </source>
</evidence>
<evidence type="ECO:0000259" key="5">
    <source>
        <dbReference type="Pfam" id="PF00496"/>
    </source>
</evidence>
<dbReference type="Pfam" id="PF00496">
    <property type="entry name" value="SBP_bac_5"/>
    <property type="match status" value="1"/>
</dbReference>
<dbReference type="InterPro" id="IPR039424">
    <property type="entry name" value="SBP_5"/>
</dbReference>
<dbReference type="Gene3D" id="3.40.190.10">
    <property type="entry name" value="Periplasmic binding protein-like II"/>
    <property type="match status" value="1"/>
</dbReference>
<reference evidence="7" key="1">
    <citation type="submission" date="2016-12" db="EMBL/GenBank/DDBJ databases">
        <authorList>
            <person name="Brunel B."/>
        </authorList>
    </citation>
    <scope>NUCLEOTIDE SEQUENCE [LARGE SCALE GENOMIC DNA]</scope>
</reference>
<dbReference type="EMBL" id="FUIG01000019">
    <property type="protein sequence ID" value="SJM30141.1"/>
    <property type="molecule type" value="Genomic_DNA"/>
</dbReference>
<evidence type="ECO:0000256" key="1">
    <source>
        <dbReference type="ARBA" id="ARBA00004418"/>
    </source>
</evidence>
<dbReference type="RefSeq" id="WP_123147665.1">
    <property type="nucleotide sequence ID" value="NZ_FUIG01000019.1"/>
</dbReference>
<dbReference type="PROSITE" id="PS51318">
    <property type="entry name" value="TAT"/>
    <property type="match status" value="1"/>
</dbReference>
<keyword evidence="7" id="KW-1185">Reference proteome</keyword>
<evidence type="ECO:0000256" key="3">
    <source>
        <dbReference type="ARBA" id="ARBA00022448"/>
    </source>
</evidence>
<gene>
    <name evidence="6" type="ORF">BQ8482_130040</name>
</gene>
<dbReference type="GO" id="GO:1904680">
    <property type="term" value="F:peptide transmembrane transporter activity"/>
    <property type="evidence" value="ECO:0007669"/>
    <property type="project" value="TreeGrafter"/>
</dbReference>
<dbReference type="CDD" id="cd08503">
    <property type="entry name" value="PBP2_NikA_DppA_OppA_like_17"/>
    <property type="match status" value="1"/>
</dbReference>
<dbReference type="InterPro" id="IPR000914">
    <property type="entry name" value="SBP_5_dom"/>
</dbReference>
<name>A0A2P9AG89_9HYPH</name>
<keyword evidence="3" id="KW-0813">Transport</keyword>
<protein>
    <submittedName>
        <fullName evidence="6">Putative ABC-type dipeptide transport system, periplasmic component</fullName>
    </submittedName>
</protein>
<comment type="subcellular location">
    <subcellularLocation>
        <location evidence="1">Periplasm</location>
    </subcellularLocation>
</comment>
<dbReference type="Proteomes" id="UP000245698">
    <property type="component" value="Unassembled WGS sequence"/>
</dbReference>
<dbReference type="GO" id="GO:0015833">
    <property type="term" value="P:peptide transport"/>
    <property type="evidence" value="ECO:0007669"/>
    <property type="project" value="TreeGrafter"/>
</dbReference>
<dbReference type="InterPro" id="IPR030678">
    <property type="entry name" value="Peptide/Ni-bd"/>
</dbReference>